<reference evidence="1" key="2">
    <citation type="journal article" date="2015" name="Data Brief">
        <title>Shoot transcriptome of the giant reed, Arundo donax.</title>
        <authorList>
            <person name="Barrero R.A."/>
            <person name="Guerrero F.D."/>
            <person name="Moolhuijzen P."/>
            <person name="Goolsby J.A."/>
            <person name="Tidwell J."/>
            <person name="Bellgard S.E."/>
            <person name="Bellgard M.I."/>
        </authorList>
    </citation>
    <scope>NUCLEOTIDE SEQUENCE</scope>
    <source>
        <tissue evidence="1">Shoot tissue taken approximately 20 cm above the soil surface</tissue>
    </source>
</reference>
<sequence>MKQGVCNVLLPTRQAMHQAPGKIRSGEI</sequence>
<evidence type="ECO:0000313" key="1">
    <source>
        <dbReference type="EMBL" id="JAD35718.1"/>
    </source>
</evidence>
<protein>
    <submittedName>
        <fullName evidence="1">Uncharacterized protein</fullName>
    </submittedName>
</protein>
<proteinExistence type="predicted"/>
<organism evidence="1">
    <name type="scientific">Arundo donax</name>
    <name type="common">Giant reed</name>
    <name type="synonym">Donax arundinaceus</name>
    <dbReference type="NCBI Taxonomy" id="35708"/>
    <lineage>
        <taxon>Eukaryota</taxon>
        <taxon>Viridiplantae</taxon>
        <taxon>Streptophyta</taxon>
        <taxon>Embryophyta</taxon>
        <taxon>Tracheophyta</taxon>
        <taxon>Spermatophyta</taxon>
        <taxon>Magnoliopsida</taxon>
        <taxon>Liliopsida</taxon>
        <taxon>Poales</taxon>
        <taxon>Poaceae</taxon>
        <taxon>PACMAD clade</taxon>
        <taxon>Arundinoideae</taxon>
        <taxon>Arundineae</taxon>
        <taxon>Arundo</taxon>
    </lineage>
</organism>
<reference evidence="1" key="1">
    <citation type="submission" date="2014-09" db="EMBL/GenBank/DDBJ databases">
        <authorList>
            <person name="Magalhaes I.L.F."/>
            <person name="Oliveira U."/>
            <person name="Santos F.R."/>
            <person name="Vidigal T.H.D.A."/>
            <person name="Brescovit A.D."/>
            <person name="Santos A.J."/>
        </authorList>
    </citation>
    <scope>NUCLEOTIDE SEQUENCE</scope>
    <source>
        <tissue evidence="1">Shoot tissue taken approximately 20 cm above the soil surface</tissue>
    </source>
</reference>
<dbReference type="AlphaFoldDB" id="A0A0A8ZDJ2"/>
<dbReference type="EMBL" id="GBRH01262177">
    <property type="protein sequence ID" value="JAD35718.1"/>
    <property type="molecule type" value="Transcribed_RNA"/>
</dbReference>
<accession>A0A0A8ZDJ2</accession>
<name>A0A0A8ZDJ2_ARUDO</name>